<organism evidence="2 3">
    <name type="scientific">Stephania yunnanensis</name>
    <dbReference type="NCBI Taxonomy" id="152371"/>
    <lineage>
        <taxon>Eukaryota</taxon>
        <taxon>Viridiplantae</taxon>
        <taxon>Streptophyta</taxon>
        <taxon>Embryophyta</taxon>
        <taxon>Tracheophyta</taxon>
        <taxon>Spermatophyta</taxon>
        <taxon>Magnoliopsida</taxon>
        <taxon>Ranunculales</taxon>
        <taxon>Menispermaceae</taxon>
        <taxon>Menispermoideae</taxon>
        <taxon>Cissampelideae</taxon>
        <taxon>Stephania</taxon>
    </lineage>
</organism>
<dbReference type="InterPro" id="IPR036186">
    <property type="entry name" value="Serpin_sf"/>
</dbReference>
<reference evidence="2 3" key="1">
    <citation type="submission" date="2024-01" db="EMBL/GenBank/DDBJ databases">
        <title>Genome assemblies of Stephania.</title>
        <authorList>
            <person name="Yang L."/>
        </authorList>
    </citation>
    <scope>NUCLEOTIDE SEQUENCE [LARGE SCALE GENOMIC DNA]</scope>
    <source>
        <strain evidence="2">YNDBR</strain>
        <tissue evidence="2">Leaf</tissue>
    </source>
</reference>
<keyword evidence="3" id="KW-1185">Reference proteome</keyword>
<dbReference type="Gene3D" id="3.30.497.10">
    <property type="entry name" value="Antithrombin, subunit I, domain 2"/>
    <property type="match status" value="1"/>
</dbReference>
<dbReference type="EMBL" id="JBBNAF010000002">
    <property type="protein sequence ID" value="KAK9163641.1"/>
    <property type="molecule type" value="Genomic_DNA"/>
</dbReference>
<sequence length="76" mass="7911">MNKSGSQTSSSYSPMFINAVLSLVAAESSGRTHEQLLSFRGANTEDDLHSFASELVTLLADGSGSGGPRLSFANCV</sequence>
<evidence type="ECO:0000313" key="2">
    <source>
        <dbReference type="EMBL" id="KAK9163641.1"/>
    </source>
</evidence>
<dbReference type="InterPro" id="IPR042178">
    <property type="entry name" value="Serpin_sf_1"/>
</dbReference>
<comment type="caution">
    <text evidence="2">The sequence shown here is derived from an EMBL/GenBank/DDBJ whole genome shotgun (WGS) entry which is preliminary data.</text>
</comment>
<proteinExistence type="inferred from homology"/>
<accession>A0AAP0L3E2</accession>
<dbReference type="Proteomes" id="UP001420932">
    <property type="component" value="Unassembled WGS sequence"/>
</dbReference>
<dbReference type="AlphaFoldDB" id="A0AAP0L3E2"/>
<protein>
    <submittedName>
        <fullName evidence="2">Uncharacterized protein</fullName>
    </submittedName>
</protein>
<gene>
    <name evidence="2" type="ORF">Syun_004543</name>
</gene>
<evidence type="ECO:0000256" key="1">
    <source>
        <dbReference type="ARBA" id="ARBA00009500"/>
    </source>
</evidence>
<comment type="similarity">
    <text evidence="1">Belongs to the serpin family.</text>
</comment>
<evidence type="ECO:0000313" key="3">
    <source>
        <dbReference type="Proteomes" id="UP001420932"/>
    </source>
</evidence>
<name>A0AAP0L3E2_9MAGN</name>
<dbReference type="SUPFAM" id="SSF56574">
    <property type="entry name" value="Serpins"/>
    <property type="match status" value="1"/>
</dbReference>